<dbReference type="AlphaFoldDB" id="A0A062XUI1"/>
<dbReference type="NCBIfam" id="TIGR01881">
    <property type="entry name" value="cas_Cmr5"/>
    <property type="match status" value="1"/>
</dbReference>
<evidence type="ECO:0000313" key="7">
    <source>
        <dbReference type="Proteomes" id="UP000027284"/>
    </source>
</evidence>
<dbReference type="Pfam" id="PF09701">
    <property type="entry name" value="Cas_Cmr5"/>
    <property type="match status" value="1"/>
</dbReference>
<dbReference type="EMBL" id="JMFG01000035">
    <property type="protein sequence ID" value="KDA53024.1"/>
    <property type="molecule type" value="Genomic_DNA"/>
</dbReference>
<evidence type="ECO:0000256" key="3">
    <source>
        <dbReference type="ARBA" id="ARBA00022490"/>
    </source>
</evidence>
<gene>
    <name evidence="6" type="ORF">EG19_07885</name>
</gene>
<dbReference type="RefSeq" id="WP_038050273.1">
    <property type="nucleotide sequence ID" value="NZ_JMFG01000035.1"/>
</dbReference>
<evidence type="ECO:0000256" key="2">
    <source>
        <dbReference type="ARBA" id="ARBA00006161"/>
    </source>
</evidence>
<evidence type="ECO:0000256" key="1">
    <source>
        <dbReference type="ARBA" id="ARBA00004496"/>
    </source>
</evidence>
<dbReference type="STRING" id="1312852.EG19_07885"/>
<comment type="caution">
    <text evidence="6">The sequence shown here is derived from an EMBL/GenBank/DDBJ whole genome shotgun (WGS) entry which is preliminary data.</text>
</comment>
<organism evidence="6 7">
    <name type="scientific">Thermoanaerobaculum aquaticum</name>
    <dbReference type="NCBI Taxonomy" id="1312852"/>
    <lineage>
        <taxon>Bacteria</taxon>
        <taxon>Pseudomonadati</taxon>
        <taxon>Acidobacteriota</taxon>
        <taxon>Thermoanaerobaculia</taxon>
        <taxon>Thermoanaerobaculales</taxon>
        <taxon>Thermoanaerobaculaceae</taxon>
        <taxon>Thermoanaerobaculum</taxon>
    </lineage>
</organism>
<accession>A0A062XUI1</accession>
<comment type="subcellular location">
    <subcellularLocation>
        <location evidence="1">Cytoplasm</location>
    </subcellularLocation>
</comment>
<evidence type="ECO:0000256" key="5">
    <source>
        <dbReference type="ARBA" id="ARBA00030001"/>
    </source>
</evidence>
<dbReference type="InterPro" id="IPR023101">
    <property type="entry name" value="AF1862-like_dom_sf"/>
</dbReference>
<dbReference type="Gene3D" id="1.10.520.30">
    <property type="entry name" value="AF1862-like domain"/>
    <property type="match status" value="1"/>
</dbReference>
<sequence length="120" mass="13253">MTQSLEQERAAFAWKVVKGQSTDYVNLAKAAPAFVMGNGLMQTLAFLKSKGEEGHHAILLQHVLAWLSARNLVTKNSFSEAMDELANMSSEQYLSATEEALAILKWIRQLAAAQAKDRSE</sequence>
<keyword evidence="7" id="KW-1185">Reference proteome</keyword>
<name>A0A062XUI1_9BACT</name>
<dbReference type="GO" id="GO:0005737">
    <property type="term" value="C:cytoplasm"/>
    <property type="evidence" value="ECO:0007669"/>
    <property type="project" value="UniProtKB-SubCell"/>
</dbReference>
<proteinExistence type="inferred from homology"/>
<keyword evidence="3" id="KW-0963">Cytoplasm</keyword>
<dbReference type="InterPro" id="IPR010160">
    <property type="entry name" value="CRISPR-assoc_prot_Cmr5"/>
</dbReference>
<evidence type="ECO:0000313" key="6">
    <source>
        <dbReference type="EMBL" id="KDA53024.1"/>
    </source>
</evidence>
<dbReference type="OrthoDB" id="1716617at2"/>
<comment type="similarity">
    <text evidence="2">Belongs to the CRISPR system Cmr5 family.</text>
</comment>
<dbReference type="Proteomes" id="UP000027284">
    <property type="component" value="Unassembled WGS sequence"/>
</dbReference>
<dbReference type="GO" id="GO:0051607">
    <property type="term" value="P:defense response to virus"/>
    <property type="evidence" value="ECO:0007669"/>
    <property type="project" value="UniProtKB-KW"/>
</dbReference>
<reference evidence="6 7" key="1">
    <citation type="submission" date="2014-04" db="EMBL/GenBank/DDBJ databases">
        <title>The Genome Sequence of Thermoanaerobaculum aquaticum MP-01, The First Cultivated Group 23 Acidobacterium.</title>
        <authorList>
            <person name="Stamps B.W."/>
            <person name="Losey N.A."/>
            <person name="Lawson P.A."/>
            <person name="Stevenson B.S."/>
        </authorList>
    </citation>
    <scope>NUCLEOTIDE SEQUENCE [LARGE SCALE GENOMIC DNA]</scope>
    <source>
        <strain evidence="6 7">MP-01</strain>
    </source>
</reference>
<keyword evidence="4" id="KW-0051">Antiviral defense</keyword>
<protein>
    <recommendedName>
        <fullName evidence="5">CRISPR type III-B/RAMP module-associated protein Cmr5</fullName>
    </recommendedName>
</protein>
<dbReference type="SUPFAM" id="SSF158568">
    <property type="entry name" value="AF1862-like"/>
    <property type="match status" value="1"/>
</dbReference>
<evidence type="ECO:0000256" key="4">
    <source>
        <dbReference type="ARBA" id="ARBA00023118"/>
    </source>
</evidence>